<organism evidence="2 3">
    <name type="scientific">Roseibacillus persicicus</name>
    <dbReference type="NCBI Taxonomy" id="454148"/>
    <lineage>
        <taxon>Bacteria</taxon>
        <taxon>Pseudomonadati</taxon>
        <taxon>Verrucomicrobiota</taxon>
        <taxon>Verrucomicrobiia</taxon>
        <taxon>Verrucomicrobiales</taxon>
        <taxon>Verrucomicrobiaceae</taxon>
        <taxon>Roseibacillus</taxon>
    </lineage>
</organism>
<accession>A0A918THP2</accession>
<evidence type="ECO:0000256" key="1">
    <source>
        <dbReference type="SAM" id="SignalP"/>
    </source>
</evidence>
<proteinExistence type="predicted"/>
<gene>
    <name evidence="2" type="ORF">GCM10007100_12330</name>
</gene>
<reference evidence="2" key="2">
    <citation type="submission" date="2020-09" db="EMBL/GenBank/DDBJ databases">
        <authorList>
            <person name="Sun Q."/>
            <person name="Kim S."/>
        </authorList>
    </citation>
    <scope>NUCLEOTIDE SEQUENCE</scope>
    <source>
        <strain evidence="2">KCTC 12988</strain>
    </source>
</reference>
<dbReference type="AlphaFoldDB" id="A0A918THP2"/>
<sequence length="211" mass="23355">MQTSVVRTFFLSLTISFAVANSGLGQAGVVEDAEVLERAIVRQAVPADVLADAVKEVQQVGDLTLKGDFMGVVDKLYPRYRHRAAKKLGGNEEMAATMKKMVDDLAASGITITKFVAEPALHGFDIPEFREWLVFVPTTRLVRRIDPATGLVERMEIKDYQVAIRKKTEGSSWSFLNGSTLNMQELRALFPTLPADIEEFAVPEKGARRVK</sequence>
<name>A0A918THP2_9BACT</name>
<dbReference type="EMBL" id="BMXI01000004">
    <property type="protein sequence ID" value="GHC48036.1"/>
    <property type="molecule type" value="Genomic_DNA"/>
</dbReference>
<protein>
    <recommendedName>
        <fullName evidence="4">DUF302 domain-containing protein</fullName>
    </recommendedName>
</protein>
<dbReference type="Proteomes" id="UP000644507">
    <property type="component" value="Unassembled WGS sequence"/>
</dbReference>
<feature type="chain" id="PRO_5037690502" description="DUF302 domain-containing protein" evidence="1">
    <location>
        <begin position="21"/>
        <end position="211"/>
    </location>
</feature>
<evidence type="ECO:0000313" key="3">
    <source>
        <dbReference type="Proteomes" id="UP000644507"/>
    </source>
</evidence>
<keyword evidence="1" id="KW-0732">Signal</keyword>
<comment type="caution">
    <text evidence="2">The sequence shown here is derived from an EMBL/GenBank/DDBJ whole genome shotgun (WGS) entry which is preliminary data.</text>
</comment>
<evidence type="ECO:0000313" key="2">
    <source>
        <dbReference type="EMBL" id="GHC48036.1"/>
    </source>
</evidence>
<feature type="signal peptide" evidence="1">
    <location>
        <begin position="1"/>
        <end position="20"/>
    </location>
</feature>
<keyword evidence="3" id="KW-1185">Reference proteome</keyword>
<evidence type="ECO:0008006" key="4">
    <source>
        <dbReference type="Google" id="ProtNLM"/>
    </source>
</evidence>
<reference evidence="2" key="1">
    <citation type="journal article" date="2014" name="Int. J. Syst. Evol. Microbiol.">
        <title>Complete genome sequence of Corynebacterium casei LMG S-19264T (=DSM 44701T), isolated from a smear-ripened cheese.</title>
        <authorList>
            <consortium name="US DOE Joint Genome Institute (JGI-PGF)"/>
            <person name="Walter F."/>
            <person name="Albersmeier A."/>
            <person name="Kalinowski J."/>
            <person name="Ruckert C."/>
        </authorList>
    </citation>
    <scope>NUCLEOTIDE SEQUENCE</scope>
    <source>
        <strain evidence="2">KCTC 12988</strain>
    </source>
</reference>